<dbReference type="SUPFAM" id="SSF53098">
    <property type="entry name" value="Ribonuclease H-like"/>
    <property type="match status" value="1"/>
</dbReference>
<dbReference type="GO" id="GO:0046983">
    <property type="term" value="F:protein dimerization activity"/>
    <property type="evidence" value="ECO:0007669"/>
    <property type="project" value="InterPro"/>
</dbReference>
<gene>
    <name evidence="2" type="ORF">JBS370_LOCUS34772</name>
</gene>
<evidence type="ECO:0000313" key="2">
    <source>
        <dbReference type="EMBL" id="CAF4166315.1"/>
    </source>
</evidence>
<dbReference type="SUPFAM" id="SSF140996">
    <property type="entry name" value="Hermes dimerisation domain"/>
    <property type="match status" value="1"/>
</dbReference>
<dbReference type="GO" id="GO:0005634">
    <property type="term" value="C:nucleus"/>
    <property type="evidence" value="ECO:0007669"/>
    <property type="project" value="TreeGrafter"/>
</dbReference>
<dbReference type="GO" id="GO:0006357">
    <property type="term" value="P:regulation of transcription by RNA polymerase II"/>
    <property type="evidence" value="ECO:0007669"/>
    <property type="project" value="TreeGrafter"/>
</dbReference>
<feature type="domain" description="HAT C-terminal dimerisation" evidence="1">
    <location>
        <begin position="590"/>
        <end position="656"/>
    </location>
</feature>
<dbReference type="AlphaFoldDB" id="A0A819ZQZ6"/>
<evidence type="ECO:0000313" key="3">
    <source>
        <dbReference type="Proteomes" id="UP000663836"/>
    </source>
</evidence>
<dbReference type="PANTHER" id="PTHR46169">
    <property type="entry name" value="DNA REPLICATION-RELATED ELEMENT FACTOR, ISOFORM A"/>
    <property type="match status" value="1"/>
</dbReference>
<dbReference type="Gene3D" id="1.10.10.1070">
    <property type="entry name" value="Zinc finger, BED domain-containing"/>
    <property type="match status" value="1"/>
</dbReference>
<dbReference type="InterPro" id="IPR052717">
    <property type="entry name" value="Vacuolar_transposase_reg"/>
</dbReference>
<proteinExistence type="predicted"/>
<evidence type="ECO:0000259" key="1">
    <source>
        <dbReference type="Pfam" id="PF05699"/>
    </source>
</evidence>
<dbReference type="InterPro" id="IPR012337">
    <property type="entry name" value="RNaseH-like_sf"/>
</dbReference>
<reference evidence="2" key="1">
    <citation type="submission" date="2021-02" db="EMBL/GenBank/DDBJ databases">
        <authorList>
            <person name="Nowell W R."/>
        </authorList>
    </citation>
    <scope>NUCLEOTIDE SEQUENCE</scope>
</reference>
<dbReference type="Pfam" id="PF05699">
    <property type="entry name" value="Dimer_Tnp_hAT"/>
    <property type="match status" value="1"/>
</dbReference>
<comment type="caution">
    <text evidence="2">The sequence shown here is derived from an EMBL/GenBank/DDBJ whole genome shotgun (WGS) entry which is preliminary data.</text>
</comment>
<name>A0A819ZQZ6_9BILA</name>
<dbReference type="PANTHER" id="PTHR46169:SF29">
    <property type="entry name" value="DNA REPLICATION-RELATED ELEMENT FACTOR, ISOFORM A"/>
    <property type="match status" value="1"/>
</dbReference>
<organism evidence="2 3">
    <name type="scientific">Rotaria sordida</name>
    <dbReference type="NCBI Taxonomy" id="392033"/>
    <lineage>
        <taxon>Eukaryota</taxon>
        <taxon>Metazoa</taxon>
        <taxon>Spiralia</taxon>
        <taxon>Gnathifera</taxon>
        <taxon>Rotifera</taxon>
        <taxon>Eurotatoria</taxon>
        <taxon>Bdelloidea</taxon>
        <taxon>Philodinida</taxon>
        <taxon>Philodinidae</taxon>
        <taxon>Rotaria</taxon>
    </lineage>
</organism>
<dbReference type="InterPro" id="IPR008906">
    <property type="entry name" value="HATC_C_dom"/>
</dbReference>
<accession>A0A819ZQZ6</accession>
<protein>
    <recommendedName>
        <fullName evidence="1">HAT C-terminal dimerisation domain-containing protein</fullName>
    </recommendedName>
</protein>
<dbReference type="Proteomes" id="UP000663836">
    <property type="component" value="Unassembled WGS sequence"/>
</dbReference>
<dbReference type="EMBL" id="CAJOBD010011354">
    <property type="protein sequence ID" value="CAF4166315.1"/>
    <property type="molecule type" value="Genomic_DNA"/>
</dbReference>
<sequence length="713" mass="80120">MGSKLLTRTELEKILKNNDNTITLKKIEQTDNCSSFWPHFSLVAIITYKSSTGTGGLKKHLLSCEKYSSLNAAQPAITTYYKKTKSAVPEKIKEEVTNAYIEFVALDGNSFNTLSRSGFKQLIETVFKAGQSTADFQSFEACDLLPHPTTVSRKINQVYAFRKKQLIEWCNTLDSYVVVVDMWTEKYTGIHFCGATLRSIDSDFHFHLFSLGCKPYTLANQTAPNIRKFIDDLLADYNLSLNPNSFIVSDNEPKMLAALRGANRVGCSDHYLNKILEHSFTAPNSDCVQVIQVFDIIKILVANFRRSHRQDVFNIAYNELIDTFCGSHYHDFESIDKDLLQKICEFLQPFDETITILSDESQPTLHKVIPLRKFLIEHCVLKQEDLSGIKKLKQFLKKEIIDLWPIQNEHLLATLLHPRLRDFSGDQVLRHEAIQLLQSTIDIYTNSTNNNSSISSISSSSISNTCSSSSSISNTCSSSSSISNTCSSSSSISYTSSASISYPSSSISISNTSTCSSSISNTSSSSSSISNTSSSSATYASSSSPVDNFVTTKKSNILSLCYDKPRTSKPVLDEVSSWLQTDFDTDIIHDDLLLFWRNKKETFPNIAKVARKVLAVPAANTSVERQFSCSKIVIGDRRTRLGAEKLDKLIFLQKNLLPLKLMFDSKTVLTSELKRKADDIHEKDEDNNCTSKKLKFNEEYEYLSDDYESEREN</sequence>